<accession>A0A068S8A8</accession>
<evidence type="ECO:0000313" key="8">
    <source>
        <dbReference type="EMBL" id="CDH58032.1"/>
    </source>
</evidence>
<comment type="subcellular location">
    <subcellularLocation>
        <location evidence="1">Nucleus</location>
    </subcellularLocation>
</comment>
<dbReference type="PROSITE" id="PS50888">
    <property type="entry name" value="BHLH"/>
    <property type="match status" value="1"/>
</dbReference>
<evidence type="ECO:0000256" key="5">
    <source>
        <dbReference type="ARBA" id="ARBA00023242"/>
    </source>
</evidence>
<dbReference type="PANTHER" id="PTHR15741">
    <property type="entry name" value="BASIC HELIX-LOOP-HELIX ZIP TRANSCRIPTION FACTOR"/>
    <property type="match status" value="1"/>
</dbReference>
<dbReference type="SMART" id="SM00353">
    <property type="entry name" value="HLH"/>
    <property type="match status" value="1"/>
</dbReference>
<feature type="region of interest" description="Disordered" evidence="6">
    <location>
        <begin position="74"/>
        <end position="133"/>
    </location>
</feature>
<dbReference type="Gene3D" id="4.10.280.10">
    <property type="entry name" value="Helix-loop-helix DNA-binding domain"/>
    <property type="match status" value="1"/>
</dbReference>
<proteinExistence type="predicted"/>
<evidence type="ECO:0000256" key="4">
    <source>
        <dbReference type="ARBA" id="ARBA00023163"/>
    </source>
</evidence>
<keyword evidence="5" id="KW-0539">Nucleus</keyword>
<evidence type="ECO:0000256" key="1">
    <source>
        <dbReference type="ARBA" id="ARBA00004123"/>
    </source>
</evidence>
<feature type="compositionally biased region" description="Low complexity" evidence="6">
    <location>
        <begin position="238"/>
        <end position="250"/>
    </location>
</feature>
<dbReference type="SUPFAM" id="SSF47459">
    <property type="entry name" value="HLH, helix-loop-helix DNA-binding domain"/>
    <property type="match status" value="1"/>
</dbReference>
<keyword evidence="3" id="KW-0238">DNA-binding</keyword>
<gene>
    <name evidence="8" type="ORF">LCOR_08913.1</name>
</gene>
<feature type="domain" description="BHLH" evidence="7">
    <location>
        <begin position="118"/>
        <end position="169"/>
    </location>
</feature>
<dbReference type="AlphaFoldDB" id="A0A068S8A8"/>
<protein>
    <recommendedName>
        <fullName evidence="7">BHLH domain-containing protein</fullName>
    </recommendedName>
</protein>
<dbReference type="Pfam" id="PF00010">
    <property type="entry name" value="HLH"/>
    <property type="match status" value="1"/>
</dbReference>
<dbReference type="VEuPathDB" id="FungiDB:LCOR_08913.1"/>
<dbReference type="EMBL" id="CBTN010000052">
    <property type="protein sequence ID" value="CDH58032.1"/>
    <property type="molecule type" value="Genomic_DNA"/>
</dbReference>
<comment type="caution">
    <text evidence="8">The sequence shown here is derived from an EMBL/GenBank/DDBJ whole genome shotgun (WGS) entry which is preliminary data.</text>
</comment>
<dbReference type="GO" id="GO:0000978">
    <property type="term" value="F:RNA polymerase II cis-regulatory region sequence-specific DNA binding"/>
    <property type="evidence" value="ECO:0007669"/>
    <property type="project" value="TreeGrafter"/>
</dbReference>
<sequence length="305" mass="35214">MDENYDPAHKTSSIASNGTVPSLYSGTSTIADYDETFEAPSISIPTFEDDNDHLKQQSFRLETYFKMQCMQPNVAQDEEQQQQQQQQEEEPSTSEQQQQPQQQEEEDIALQPRLTDEERRANHIASEQRRRNAIRTGFKEMTELIPTLKNIHHSKSTILFKAAEYIRQLEKRNRHLRERLTSLQLRIQRRDHHMETLSNLKHQRQVALLKEQLRIQQALLDKHNIAYPRQHDHHHQQYSSYSPSSSSSFSCTNTNTATPAILRQSALDAGSINIPADVEDPTTIANGTQAFVNLHSIHHSRAFLP</sequence>
<keyword evidence="2" id="KW-0805">Transcription regulation</keyword>
<evidence type="ECO:0000256" key="6">
    <source>
        <dbReference type="SAM" id="MobiDB-lite"/>
    </source>
</evidence>
<feature type="compositionally biased region" description="Polar residues" evidence="6">
    <location>
        <begin position="10"/>
        <end position="23"/>
    </location>
</feature>
<dbReference type="OrthoDB" id="5778525at2759"/>
<organism evidence="8 9">
    <name type="scientific">Lichtheimia corymbifera JMRC:FSU:9682</name>
    <dbReference type="NCBI Taxonomy" id="1263082"/>
    <lineage>
        <taxon>Eukaryota</taxon>
        <taxon>Fungi</taxon>
        <taxon>Fungi incertae sedis</taxon>
        <taxon>Mucoromycota</taxon>
        <taxon>Mucoromycotina</taxon>
        <taxon>Mucoromycetes</taxon>
        <taxon>Mucorales</taxon>
        <taxon>Lichtheimiaceae</taxon>
        <taxon>Lichtheimia</taxon>
    </lineage>
</organism>
<evidence type="ECO:0000259" key="7">
    <source>
        <dbReference type="PROSITE" id="PS50888"/>
    </source>
</evidence>
<dbReference type="GO" id="GO:0005634">
    <property type="term" value="C:nucleus"/>
    <property type="evidence" value="ECO:0007669"/>
    <property type="project" value="UniProtKB-SubCell"/>
</dbReference>
<dbReference type="PANTHER" id="PTHR15741:SF27">
    <property type="entry name" value="TRANSCRIPTION FACTOR AP-4"/>
    <property type="match status" value="1"/>
</dbReference>
<dbReference type="GO" id="GO:0046983">
    <property type="term" value="F:protein dimerization activity"/>
    <property type="evidence" value="ECO:0007669"/>
    <property type="project" value="InterPro"/>
</dbReference>
<dbReference type="InterPro" id="IPR036638">
    <property type="entry name" value="HLH_DNA-bd_sf"/>
</dbReference>
<evidence type="ECO:0000313" key="9">
    <source>
        <dbReference type="Proteomes" id="UP000027586"/>
    </source>
</evidence>
<dbReference type="Proteomes" id="UP000027586">
    <property type="component" value="Unassembled WGS sequence"/>
</dbReference>
<evidence type="ECO:0000256" key="2">
    <source>
        <dbReference type="ARBA" id="ARBA00023015"/>
    </source>
</evidence>
<feature type="region of interest" description="Disordered" evidence="6">
    <location>
        <begin position="230"/>
        <end position="253"/>
    </location>
</feature>
<evidence type="ECO:0000256" key="3">
    <source>
        <dbReference type="ARBA" id="ARBA00023125"/>
    </source>
</evidence>
<dbReference type="STRING" id="1263082.A0A068S8A8"/>
<name>A0A068S8A8_9FUNG</name>
<feature type="compositionally biased region" description="Low complexity" evidence="6">
    <location>
        <begin position="93"/>
        <end position="102"/>
    </location>
</feature>
<feature type="compositionally biased region" description="Basic and acidic residues" evidence="6">
    <location>
        <begin position="114"/>
        <end position="130"/>
    </location>
</feature>
<keyword evidence="4" id="KW-0804">Transcription</keyword>
<keyword evidence="9" id="KW-1185">Reference proteome</keyword>
<dbReference type="InterPro" id="IPR052207">
    <property type="entry name" value="Max-like/E-box_TFs"/>
</dbReference>
<dbReference type="GO" id="GO:0000981">
    <property type="term" value="F:DNA-binding transcription factor activity, RNA polymerase II-specific"/>
    <property type="evidence" value="ECO:0007669"/>
    <property type="project" value="TreeGrafter"/>
</dbReference>
<feature type="region of interest" description="Disordered" evidence="6">
    <location>
        <begin position="1"/>
        <end position="23"/>
    </location>
</feature>
<reference evidence="8" key="1">
    <citation type="submission" date="2013-08" db="EMBL/GenBank/DDBJ databases">
        <title>Gene expansion shapes genome architecture in the human pathogen Lichtheimia corymbifera: an evolutionary genomics analysis in the ancient terrestrial Mucorales (Mucoromycotina).</title>
        <authorList>
            <person name="Schwartze V.U."/>
            <person name="Winter S."/>
            <person name="Shelest E."/>
            <person name="Marcet-Houben M."/>
            <person name="Horn F."/>
            <person name="Wehner S."/>
            <person name="Hoffmann K."/>
            <person name="Riege K."/>
            <person name="Sammeth M."/>
            <person name="Nowrousian M."/>
            <person name="Valiante V."/>
            <person name="Linde J."/>
            <person name="Jacobsen I.D."/>
            <person name="Marz M."/>
            <person name="Brakhage A.A."/>
            <person name="Gabaldon T."/>
            <person name="Bocker S."/>
            <person name="Voigt K."/>
        </authorList>
    </citation>
    <scope>NUCLEOTIDE SEQUENCE [LARGE SCALE GENOMIC DNA]</scope>
    <source>
        <strain evidence="8">FSU 9682</strain>
    </source>
</reference>
<dbReference type="InterPro" id="IPR011598">
    <property type="entry name" value="bHLH_dom"/>
</dbReference>